<dbReference type="Gene3D" id="3.30.2090.10">
    <property type="entry name" value="Multidrug efflux transporter AcrB TolC docking domain, DN and DC subdomains"/>
    <property type="match status" value="2"/>
</dbReference>
<evidence type="ECO:0000256" key="3">
    <source>
        <dbReference type="ARBA" id="ARBA00022448"/>
    </source>
</evidence>
<sequence length="1045" mass="113698">MIDLLIRFAVQRRWLIMAATILIAGVGVFSALKLPIDAVPDITNVQVQINTEAPGYSPLETEQRITYLVENAMAGIPDLNYTRSISRYGLSQVTVVFEEGTDIYWARQQISERLQMVRGELPVGVEPALGPIASGLGEIFTYIVSADPDARDENGQPYTAESLRTLQDWVIRPQLVKVPGVTEINTVGGYEREYQVSPHPGKLLAYKISVDDVFRALQLNNTNAGAGYIERNGEQWLVRSPGQLQSLVDIRNVVVTKRDDAPVRVKDVADVSFGEELRTGAATADGEEVVLGTAMMLIGENSRIVSEAVAKRLEEVQLSLPDGVTVESVYNRTTLVEKTIATVEKNLFEGAVLVIVVLFLLLGNVKAALITALVIPLSMLFAITGMAANRVSGNLMSLGAIDFGIIVDGAVIVVENALRRLGSAQQRLGRLLTTKERLQEVFESTREVFNPAVFGVLIIMLVYLPIFALSGVEGKMFHPMAFTVVFALLGALIFSMTFVPAALAIFVKGKVSHGENRLMRGARRLYEPLLNTSLKRPIVIVLVGLSLFMGSIYQASKMGTEFLPQLDEGDLALHALRIPGTGLQQSVDMQLQLEEVIAEFDEVKRVFSKIGTPDVATDPMPPSVADTFVILKPKSEWADAEKTKDEFVAELREAVEQIPGNKYEFTQPIEMRFNELIAGVRADVAVRIYGDDLDQLKALGDEAVEIIAGVDGAADVRAEQMTGLPTLSVTPQRDHLALLGLSVQDVQRAVQSAVGGLVAGTIYEGDKRFRLMVRLDESWRTDIEALRQLPVTVPQASNPELQYVPLGEIADVELTVGPNQINRESGKRNVIVSANVVDRDLGSFVEDIRQQLQSDISLPTGYWIDYGGTFEQLQSASQRLAIVVPLTLLLIFGLLYSAFNSLTNALIIFTGVPLALTGGILALSLRGMPLSISAAVGFIALSGVAVLNGVVMLSFIQQLRDEGKAIIEAVYEGARQRLRPVLMTALVASFGFIPMAFNTGTGAEVQRPLATVVIGGIVSSTLLTLVVLPALYLLISRLRIRSSHS</sequence>
<feature type="transmembrane region" description="Helical" evidence="8">
    <location>
        <begin position="480"/>
        <end position="507"/>
    </location>
</feature>
<dbReference type="Gene3D" id="1.20.1640.10">
    <property type="entry name" value="Multidrug efflux transporter AcrB transmembrane domain"/>
    <property type="match status" value="2"/>
</dbReference>
<dbReference type="EMBL" id="JPIN01000021">
    <property type="protein sequence ID" value="KFZ27781.1"/>
    <property type="molecule type" value="Genomic_DNA"/>
</dbReference>
<dbReference type="SUPFAM" id="SSF82714">
    <property type="entry name" value="Multidrug efflux transporter AcrB TolC docking domain, DN and DC subdomains"/>
    <property type="match status" value="2"/>
</dbReference>
<dbReference type="InterPro" id="IPR027463">
    <property type="entry name" value="AcrB_DN_DC_subdom"/>
</dbReference>
<feature type="transmembrane region" description="Helical" evidence="8">
    <location>
        <begin position="880"/>
        <end position="899"/>
    </location>
</feature>
<evidence type="ECO:0000256" key="6">
    <source>
        <dbReference type="ARBA" id="ARBA00022989"/>
    </source>
</evidence>
<keyword evidence="4" id="KW-1003">Cell membrane</keyword>
<comment type="caution">
    <text evidence="9">The sequence shown here is derived from an EMBL/GenBank/DDBJ whole genome shotgun (WGS) entry which is preliminary data.</text>
</comment>
<name>A0A094J5F9_9GAMM</name>
<dbReference type="PANTHER" id="PTHR32063">
    <property type="match status" value="1"/>
</dbReference>
<feature type="transmembrane region" description="Helical" evidence="8">
    <location>
        <begin position="1009"/>
        <end position="1035"/>
    </location>
</feature>
<dbReference type="PRINTS" id="PR00702">
    <property type="entry name" value="ACRIFLAVINRP"/>
</dbReference>
<evidence type="ECO:0000256" key="7">
    <source>
        <dbReference type="ARBA" id="ARBA00023136"/>
    </source>
</evidence>
<keyword evidence="7 8" id="KW-0472">Membrane</keyword>
<organism evidence="9 10">
    <name type="scientific">Pseudidiomarina atlantica</name>
    <dbReference type="NCBI Taxonomy" id="1517416"/>
    <lineage>
        <taxon>Bacteria</taxon>
        <taxon>Pseudomonadati</taxon>
        <taxon>Pseudomonadota</taxon>
        <taxon>Gammaproteobacteria</taxon>
        <taxon>Alteromonadales</taxon>
        <taxon>Idiomarinaceae</taxon>
        <taxon>Pseudidiomarina</taxon>
    </lineage>
</organism>
<dbReference type="SUPFAM" id="SSF82866">
    <property type="entry name" value="Multidrug efflux transporter AcrB transmembrane domain"/>
    <property type="match status" value="2"/>
</dbReference>
<evidence type="ECO:0000313" key="10">
    <source>
        <dbReference type="Proteomes" id="UP000053718"/>
    </source>
</evidence>
<keyword evidence="6 8" id="KW-1133">Transmembrane helix</keyword>
<accession>A0A094J5F9</accession>
<proteinExistence type="inferred from homology"/>
<dbReference type="PANTHER" id="PTHR32063:SF24">
    <property type="entry name" value="CATION EFFLUX SYSTEM (ACRB_ACRD_ACRF FAMILY)"/>
    <property type="match status" value="1"/>
</dbReference>
<feature type="transmembrane region" description="Helical" evidence="8">
    <location>
        <begin position="977"/>
        <end position="997"/>
    </location>
</feature>
<protein>
    <submittedName>
        <fullName evidence="9">Cation transporter</fullName>
    </submittedName>
</protein>
<evidence type="ECO:0000256" key="2">
    <source>
        <dbReference type="ARBA" id="ARBA00010942"/>
    </source>
</evidence>
<dbReference type="InterPro" id="IPR001036">
    <property type="entry name" value="Acrflvin-R"/>
</dbReference>
<dbReference type="GO" id="GO:0008324">
    <property type="term" value="F:monoatomic cation transmembrane transporter activity"/>
    <property type="evidence" value="ECO:0007669"/>
    <property type="project" value="InterPro"/>
</dbReference>
<dbReference type="Gene3D" id="3.30.70.1440">
    <property type="entry name" value="Multidrug efflux transporter AcrB pore domain"/>
    <property type="match status" value="1"/>
</dbReference>
<keyword evidence="10" id="KW-1185">Reference proteome</keyword>
<dbReference type="eggNOG" id="COG3696">
    <property type="taxonomic scope" value="Bacteria"/>
</dbReference>
<keyword evidence="3" id="KW-0813">Transport</keyword>
<evidence type="ECO:0000256" key="5">
    <source>
        <dbReference type="ARBA" id="ARBA00022692"/>
    </source>
</evidence>
<dbReference type="Gene3D" id="3.30.70.1430">
    <property type="entry name" value="Multidrug efflux transporter AcrB pore domain"/>
    <property type="match status" value="2"/>
</dbReference>
<dbReference type="RefSeq" id="WP_034734318.1">
    <property type="nucleotide sequence ID" value="NZ_JPIN01000021.1"/>
</dbReference>
<dbReference type="NCBIfam" id="TIGR00914">
    <property type="entry name" value="2A0601"/>
    <property type="match status" value="1"/>
</dbReference>
<dbReference type="Proteomes" id="UP000053718">
    <property type="component" value="Unassembled WGS sequence"/>
</dbReference>
<keyword evidence="5 8" id="KW-0812">Transmembrane</keyword>
<feature type="transmembrane region" description="Helical" evidence="8">
    <location>
        <begin position="14"/>
        <end position="32"/>
    </location>
</feature>
<gene>
    <name evidence="9" type="ORF">IDAT_12770</name>
</gene>
<dbReference type="InterPro" id="IPR004763">
    <property type="entry name" value="CusA-like"/>
</dbReference>
<dbReference type="GO" id="GO:0005886">
    <property type="term" value="C:plasma membrane"/>
    <property type="evidence" value="ECO:0007669"/>
    <property type="project" value="UniProtKB-SubCell"/>
</dbReference>
<dbReference type="GO" id="GO:0042910">
    <property type="term" value="F:xenobiotic transmembrane transporter activity"/>
    <property type="evidence" value="ECO:0007669"/>
    <property type="project" value="TreeGrafter"/>
</dbReference>
<comment type="similarity">
    <text evidence="2">Belongs to the resistance-nodulation-cell division (RND) (TC 2.A.6) family.</text>
</comment>
<evidence type="ECO:0000256" key="4">
    <source>
        <dbReference type="ARBA" id="ARBA00022475"/>
    </source>
</evidence>
<comment type="subcellular location">
    <subcellularLocation>
        <location evidence="1">Cell membrane</location>
        <topology evidence="1">Multi-pass membrane protein</topology>
    </subcellularLocation>
</comment>
<evidence type="ECO:0000256" key="8">
    <source>
        <dbReference type="SAM" id="Phobius"/>
    </source>
</evidence>
<feature type="transmembrane region" description="Helical" evidence="8">
    <location>
        <begin position="906"/>
        <end position="925"/>
    </location>
</feature>
<dbReference type="SUPFAM" id="SSF82693">
    <property type="entry name" value="Multidrug efflux transporter AcrB pore domain, PN1, PN2, PC1 and PC2 subdomains"/>
    <property type="match status" value="3"/>
</dbReference>
<dbReference type="Gene3D" id="3.30.70.1320">
    <property type="entry name" value="Multidrug efflux transporter AcrB pore domain like"/>
    <property type="match status" value="1"/>
</dbReference>
<evidence type="ECO:0000256" key="1">
    <source>
        <dbReference type="ARBA" id="ARBA00004651"/>
    </source>
</evidence>
<feature type="transmembrane region" description="Helical" evidence="8">
    <location>
        <begin position="538"/>
        <end position="556"/>
    </location>
</feature>
<dbReference type="OrthoDB" id="9758757at2"/>
<dbReference type="Pfam" id="PF00873">
    <property type="entry name" value="ACR_tran"/>
    <property type="match status" value="1"/>
</dbReference>
<feature type="transmembrane region" description="Helical" evidence="8">
    <location>
        <begin position="395"/>
        <end position="418"/>
    </location>
</feature>
<evidence type="ECO:0000313" key="9">
    <source>
        <dbReference type="EMBL" id="KFZ27781.1"/>
    </source>
</evidence>
<reference evidence="9 10" key="1">
    <citation type="submission" date="2014-06" db="EMBL/GenBank/DDBJ databases">
        <title>Draft genome sequence of Idiomarina sp. MCCC 1A10513.</title>
        <authorList>
            <person name="Du J."/>
            <person name="Lai Q."/>
            <person name="Shao Z."/>
        </authorList>
    </citation>
    <scope>NUCLEOTIDE SEQUENCE [LARGE SCALE GENOMIC DNA]</scope>
    <source>
        <strain evidence="9 10">MCCC 1A10513</strain>
    </source>
</reference>
<dbReference type="AlphaFoldDB" id="A0A094J5F9"/>
<feature type="transmembrane region" description="Helical" evidence="8">
    <location>
        <begin position="448"/>
        <end position="468"/>
    </location>
</feature>
<feature type="transmembrane region" description="Helical" evidence="8">
    <location>
        <begin position="931"/>
        <end position="956"/>
    </location>
</feature>
<dbReference type="STRING" id="1517416.IDAT_12770"/>